<dbReference type="EMBL" id="ML736291">
    <property type="protein sequence ID" value="KAE8374193.1"/>
    <property type="molecule type" value="Genomic_DNA"/>
</dbReference>
<dbReference type="PANTHER" id="PTHR37489:SF1">
    <property type="entry name" value="DUF3500 DOMAIN-CONTAINING PROTEIN"/>
    <property type="match status" value="1"/>
</dbReference>
<dbReference type="Pfam" id="PF12006">
    <property type="entry name" value="DUF3500"/>
    <property type="match status" value="1"/>
</dbReference>
<proteinExistence type="predicted"/>
<evidence type="ECO:0000313" key="2">
    <source>
        <dbReference type="Proteomes" id="UP000326198"/>
    </source>
</evidence>
<name>A0A5N7AWT7_9EURO</name>
<dbReference type="Proteomes" id="UP000326198">
    <property type="component" value="Unassembled WGS sequence"/>
</dbReference>
<keyword evidence="2" id="KW-1185">Reference proteome</keyword>
<dbReference type="AlphaFoldDB" id="A0A5N7AWT7"/>
<accession>A0A5N7AWT7</accession>
<protein>
    <submittedName>
        <fullName evidence="1">Uncharacterized protein</fullName>
    </submittedName>
</protein>
<organism evidence="1 2">
    <name type="scientific">Aspergillus bertholletiae</name>
    <dbReference type="NCBI Taxonomy" id="1226010"/>
    <lineage>
        <taxon>Eukaryota</taxon>
        <taxon>Fungi</taxon>
        <taxon>Dikarya</taxon>
        <taxon>Ascomycota</taxon>
        <taxon>Pezizomycotina</taxon>
        <taxon>Eurotiomycetes</taxon>
        <taxon>Eurotiomycetidae</taxon>
        <taxon>Eurotiales</taxon>
        <taxon>Aspergillaceae</taxon>
        <taxon>Aspergillus</taxon>
        <taxon>Aspergillus subgen. Circumdati</taxon>
    </lineage>
</organism>
<evidence type="ECO:0000313" key="1">
    <source>
        <dbReference type="EMBL" id="KAE8374193.1"/>
    </source>
</evidence>
<dbReference type="InterPro" id="IPR021889">
    <property type="entry name" value="DUF3500"/>
</dbReference>
<dbReference type="OrthoDB" id="4539697at2759"/>
<gene>
    <name evidence="1" type="ORF">BDV26DRAFT_296192</name>
</gene>
<reference evidence="1 2" key="1">
    <citation type="submission" date="2019-04" db="EMBL/GenBank/DDBJ databases">
        <title>Friends and foes A comparative genomics studyof 23 Aspergillus species from section Flavi.</title>
        <authorList>
            <consortium name="DOE Joint Genome Institute"/>
            <person name="Kjaerbolling I."/>
            <person name="Vesth T."/>
            <person name="Frisvad J.C."/>
            <person name="Nybo J.L."/>
            <person name="Theobald S."/>
            <person name="Kildgaard S."/>
            <person name="Isbrandt T."/>
            <person name="Kuo A."/>
            <person name="Sato A."/>
            <person name="Lyhne E.K."/>
            <person name="Kogle M.E."/>
            <person name="Wiebenga A."/>
            <person name="Kun R.S."/>
            <person name="Lubbers R.J."/>
            <person name="Makela M.R."/>
            <person name="Barry K."/>
            <person name="Chovatia M."/>
            <person name="Clum A."/>
            <person name="Daum C."/>
            <person name="Haridas S."/>
            <person name="He G."/>
            <person name="LaButti K."/>
            <person name="Lipzen A."/>
            <person name="Mondo S."/>
            <person name="Riley R."/>
            <person name="Salamov A."/>
            <person name="Simmons B.A."/>
            <person name="Magnuson J.K."/>
            <person name="Henrissat B."/>
            <person name="Mortensen U.H."/>
            <person name="Larsen T.O."/>
            <person name="Devries R.P."/>
            <person name="Grigoriev I.V."/>
            <person name="Machida M."/>
            <person name="Baker S.E."/>
            <person name="Andersen M.R."/>
        </authorList>
    </citation>
    <scope>NUCLEOTIDE SEQUENCE [LARGE SCALE GENOMIC DNA]</scope>
    <source>
        <strain evidence="1 2">IBT 29228</strain>
    </source>
</reference>
<dbReference type="PANTHER" id="PTHR37489">
    <property type="entry name" value="DUF3500 DOMAIN-CONTAINING PROTEIN"/>
    <property type="match status" value="1"/>
</dbReference>
<sequence length="101" mass="11170">MHLAVRLMQSLSLESRRKTIVYDLLDHPDMPDGFPHPADGRNLAGAYEDNRVIPCSGAQVTTFSDASKEILLQLIKSFIDFLPNGSLTAKMSDVKAHLDDT</sequence>